<evidence type="ECO:0000313" key="1">
    <source>
        <dbReference type="EMBL" id="GAG34599.1"/>
    </source>
</evidence>
<proteinExistence type="predicted"/>
<comment type="caution">
    <text evidence="1">The sequence shown here is derived from an EMBL/GenBank/DDBJ whole genome shotgun (WGS) entry which is preliminary data.</text>
</comment>
<protein>
    <submittedName>
        <fullName evidence="1">Uncharacterized protein</fullName>
    </submittedName>
</protein>
<organism evidence="1">
    <name type="scientific">marine sediment metagenome</name>
    <dbReference type="NCBI Taxonomy" id="412755"/>
    <lineage>
        <taxon>unclassified sequences</taxon>
        <taxon>metagenomes</taxon>
        <taxon>ecological metagenomes</taxon>
    </lineage>
</organism>
<reference evidence="1" key="1">
    <citation type="journal article" date="2014" name="Front. Microbiol.">
        <title>High frequency of phylogenetically diverse reductive dehalogenase-homologous genes in deep subseafloor sedimentary metagenomes.</title>
        <authorList>
            <person name="Kawai M."/>
            <person name="Futagami T."/>
            <person name="Toyoda A."/>
            <person name="Takaki Y."/>
            <person name="Nishi S."/>
            <person name="Hori S."/>
            <person name="Arai W."/>
            <person name="Tsubouchi T."/>
            <person name="Morono Y."/>
            <person name="Uchiyama I."/>
            <person name="Ito T."/>
            <person name="Fujiyama A."/>
            <person name="Inagaki F."/>
            <person name="Takami H."/>
        </authorList>
    </citation>
    <scope>NUCLEOTIDE SEQUENCE</scope>
    <source>
        <strain evidence="1">Expedition CK06-06</strain>
    </source>
</reference>
<name>X0WUD7_9ZZZZ</name>
<feature type="non-terminal residue" evidence="1">
    <location>
        <position position="88"/>
    </location>
</feature>
<dbReference type="AlphaFoldDB" id="X0WUD7"/>
<gene>
    <name evidence="1" type="ORF">S01H1_61503</name>
</gene>
<sequence>MPENTPGELESMEPLARVRTLAERVAAFADVHKLTKFDIEIEGNEAKLILKDRRQAKLFVKGTGSSFGWTPVEGKVSTYDCSLDREFK</sequence>
<accession>X0WUD7</accession>
<dbReference type="EMBL" id="BARS01040331">
    <property type="protein sequence ID" value="GAG34599.1"/>
    <property type="molecule type" value="Genomic_DNA"/>
</dbReference>